<sequence length="203" mass="22020">MTFSLLETLRLEAGELPALEAHLDRMAASARHFGWPLDRSALRTLAWQRAAERPAGAWRLRLLCAPDGGLSAQVLPLVDEPLPLRAALARTPVLSTDARLAHKTTDRALYETHRAAQPDVQEVLLWNERGELTEFTTGTVVLRLAGRLLTPPLSAGVLPGVARAAALAAGEIAEAPLLRKHLAQAAGVWHLNSLRGWRPAVLD</sequence>
<dbReference type="InterPro" id="IPR043132">
    <property type="entry name" value="BCAT-like_C"/>
</dbReference>
<accession>A0ABW1DII9</accession>
<dbReference type="Gene3D" id="3.20.10.10">
    <property type="entry name" value="D-amino Acid Aminotransferase, subunit A, domain 2"/>
    <property type="match status" value="1"/>
</dbReference>
<keyword evidence="1" id="KW-0032">Aminotransferase</keyword>
<dbReference type="Gene3D" id="3.30.470.10">
    <property type="match status" value="1"/>
</dbReference>
<reference evidence="2" key="1">
    <citation type="journal article" date="2019" name="Int. J. Syst. Evol. Microbiol.">
        <title>The Global Catalogue of Microorganisms (GCM) 10K type strain sequencing project: providing services to taxonomists for standard genome sequencing and annotation.</title>
        <authorList>
            <consortium name="The Broad Institute Genomics Platform"/>
            <consortium name="The Broad Institute Genome Sequencing Center for Infectious Disease"/>
            <person name="Wu L."/>
            <person name="Ma J."/>
        </authorList>
    </citation>
    <scope>NUCLEOTIDE SEQUENCE [LARGE SCALE GENOMIC DNA]</scope>
    <source>
        <strain evidence="2">CGMCC 1.15053</strain>
    </source>
</reference>
<comment type="caution">
    <text evidence="1">The sequence shown here is derived from an EMBL/GenBank/DDBJ whole genome shotgun (WGS) entry which is preliminary data.</text>
</comment>
<dbReference type="EMBL" id="JBHSOH010000004">
    <property type="protein sequence ID" value="MFC5847236.1"/>
    <property type="molecule type" value="Genomic_DNA"/>
</dbReference>
<evidence type="ECO:0000313" key="2">
    <source>
        <dbReference type="Proteomes" id="UP001595979"/>
    </source>
</evidence>
<name>A0ABW1DII9_9DEIO</name>
<evidence type="ECO:0000313" key="1">
    <source>
        <dbReference type="EMBL" id="MFC5847236.1"/>
    </source>
</evidence>
<dbReference type="InterPro" id="IPR043131">
    <property type="entry name" value="BCAT-like_N"/>
</dbReference>
<dbReference type="InterPro" id="IPR001544">
    <property type="entry name" value="Aminotrans_IV"/>
</dbReference>
<dbReference type="GO" id="GO:0008483">
    <property type="term" value="F:transaminase activity"/>
    <property type="evidence" value="ECO:0007669"/>
    <property type="project" value="UniProtKB-KW"/>
</dbReference>
<protein>
    <submittedName>
        <fullName evidence="1">Aminotransferase class IV</fullName>
    </submittedName>
</protein>
<gene>
    <name evidence="1" type="ORF">ACFPQ6_02840</name>
</gene>
<dbReference type="SUPFAM" id="SSF56752">
    <property type="entry name" value="D-aminoacid aminotransferase-like PLP-dependent enzymes"/>
    <property type="match status" value="1"/>
</dbReference>
<dbReference type="Proteomes" id="UP001595979">
    <property type="component" value="Unassembled WGS sequence"/>
</dbReference>
<dbReference type="RefSeq" id="WP_380046204.1">
    <property type="nucleotide sequence ID" value="NZ_JBHSOH010000004.1"/>
</dbReference>
<keyword evidence="1" id="KW-0808">Transferase</keyword>
<dbReference type="InterPro" id="IPR036038">
    <property type="entry name" value="Aminotransferase-like"/>
</dbReference>
<proteinExistence type="predicted"/>
<dbReference type="Pfam" id="PF01063">
    <property type="entry name" value="Aminotran_4"/>
    <property type="match status" value="1"/>
</dbReference>
<organism evidence="1 2">
    <name type="scientific">Deinococcus petrolearius</name>
    <dbReference type="NCBI Taxonomy" id="1751295"/>
    <lineage>
        <taxon>Bacteria</taxon>
        <taxon>Thermotogati</taxon>
        <taxon>Deinococcota</taxon>
        <taxon>Deinococci</taxon>
        <taxon>Deinococcales</taxon>
        <taxon>Deinococcaceae</taxon>
        <taxon>Deinococcus</taxon>
    </lineage>
</organism>
<keyword evidence="2" id="KW-1185">Reference proteome</keyword>